<dbReference type="GO" id="GO:0006282">
    <property type="term" value="P:regulation of DNA repair"/>
    <property type="evidence" value="ECO:0007669"/>
    <property type="project" value="UniProtKB-UniRule"/>
</dbReference>
<reference evidence="9 10" key="1">
    <citation type="submission" date="2012-12" db="EMBL/GenBank/DDBJ databases">
        <title>Genome Assembly of Photobacterium sp. AK15.</title>
        <authorList>
            <person name="Khatri I."/>
            <person name="Vaidya B."/>
            <person name="Srinivas T.N.R."/>
            <person name="Subramanian S."/>
            <person name="Pinnaka A."/>
        </authorList>
    </citation>
    <scope>NUCLEOTIDE SEQUENCE [LARGE SCALE GENOMIC DNA]</scope>
    <source>
        <strain evidence="9 10">AK15</strain>
    </source>
</reference>
<evidence type="ECO:0000259" key="8">
    <source>
        <dbReference type="Pfam" id="PF21982"/>
    </source>
</evidence>
<keyword evidence="4 5" id="KW-0963">Cytoplasm</keyword>
<dbReference type="InterPro" id="IPR053924">
    <property type="entry name" value="RecX_HTH_2nd"/>
</dbReference>
<evidence type="ECO:0000313" key="10">
    <source>
        <dbReference type="Proteomes" id="UP000011134"/>
    </source>
</evidence>
<dbReference type="InterPro" id="IPR053925">
    <property type="entry name" value="RecX_HTH_3rd"/>
</dbReference>
<proteinExistence type="inferred from homology"/>
<protein>
    <recommendedName>
        <fullName evidence="3 5">Regulatory protein RecX</fullName>
    </recommendedName>
</protein>
<dbReference type="HAMAP" id="MF_01114">
    <property type="entry name" value="RecX"/>
    <property type="match status" value="1"/>
</dbReference>
<dbReference type="Pfam" id="PF21981">
    <property type="entry name" value="RecX_HTH3"/>
    <property type="match status" value="1"/>
</dbReference>
<dbReference type="Pfam" id="PF21982">
    <property type="entry name" value="RecX_HTH1"/>
    <property type="match status" value="1"/>
</dbReference>
<comment type="subcellular location">
    <subcellularLocation>
        <location evidence="1 5">Cytoplasm</location>
    </subcellularLocation>
</comment>
<dbReference type="Pfam" id="PF02631">
    <property type="entry name" value="RecX_HTH2"/>
    <property type="match status" value="1"/>
</dbReference>
<gene>
    <name evidence="5" type="primary">recX</name>
    <name evidence="9" type="ORF">C942_01173</name>
</gene>
<name>L8J936_9GAMM</name>
<dbReference type="Gene3D" id="1.10.10.10">
    <property type="entry name" value="Winged helix-like DNA-binding domain superfamily/Winged helix DNA-binding domain"/>
    <property type="match status" value="3"/>
</dbReference>
<evidence type="ECO:0000256" key="3">
    <source>
        <dbReference type="ARBA" id="ARBA00018111"/>
    </source>
</evidence>
<evidence type="ECO:0000256" key="5">
    <source>
        <dbReference type="HAMAP-Rule" id="MF_01114"/>
    </source>
</evidence>
<evidence type="ECO:0000259" key="6">
    <source>
        <dbReference type="Pfam" id="PF02631"/>
    </source>
</evidence>
<sequence>MRKQAPKQSAKEAAIGYLSRRDHAEKELFKKLKARGYSEQDVSEAIAFCQDYNWLDDARFAAMLMRNGVAKGWGALRIRQEMKMKGIHDTVVSQTMEETEIDWFEQARAVALRKFGNSEMDTPKEKARRFRFMQYRGFDFEQIKYALNAEDEY</sequence>
<evidence type="ECO:0000256" key="2">
    <source>
        <dbReference type="ARBA" id="ARBA00009695"/>
    </source>
</evidence>
<feature type="domain" description="RecX third three-helical" evidence="7">
    <location>
        <begin position="100"/>
        <end position="147"/>
    </location>
</feature>
<dbReference type="Proteomes" id="UP000011134">
    <property type="component" value="Unassembled WGS sequence"/>
</dbReference>
<comment type="function">
    <text evidence="5">Modulates RecA activity.</text>
</comment>
<accession>L8J936</accession>
<dbReference type="PANTHER" id="PTHR33602">
    <property type="entry name" value="REGULATORY PROTEIN RECX FAMILY PROTEIN"/>
    <property type="match status" value="1"/>
</dbReference>
<evidence type="ECO:0000313" key="9">
    <source>
        <dbReference type="EMBL" id="ELR65385.1"/>
    </source>
</evidence>
<dbReference type="InterPro" id="IPR053926">
    <property type="entry name" value="RecX_HTH_1st"/>
</dbReference>
<dbReference type="EMBL" id="AMZO01000019">
    <property type="protein sequence ID" value="ELR65385.1"/>
    <property type="molecule type" value="Genomic_DNA"/>
</dbReference>
<keyword evidence="10" id="KW-1185">Reference proteome</keyword>
<feature type="domain" description="RecX first three-helical" evidence="8">
    <location>
        <begin position="10"/>
        <end position="49"/>
    </location>
</feature>
<dbReference type="InterPro" id="IPR003783">
    <property type="entry name" value="Regulatory_RecX"/>
</dbReference>
<dbReference type="AlphaFoldDB" id="L8J936"/>
<evidence type="ECO:0000256" key="4">
    <source>
        <dbReference type="ARBA" id="ARBA00022490"/>
    </source>
</evidence>
<dbReference type="RefSeq" id="WP_007466400.1">
    <property type="nucleotide sequence ID" value="NZ_AMZO01000019.1"/>
</dbReference>
<organism evidence="9 10">
    <name type="scientific">Photobacterium marinum</name>
    <dbReference type="NCBI Taxonomy" id="1056511"/>
    <lineage>
        <taxon>Bacteria</taxon>
        <taxon>Pseudomonadati</taxon>
        <taxon>Pseudomonadota</taxon>
        <taxon>Gammaproteobacteria</taxon>
        <taxon>Vibrionales</taxon>
        <taxon>Vibrionaceae</taxon>
        <taxon>Photobacterium</taxon>
    </lineage>
</organism>
<evidence type="ECO:0000256" key="1">
    <source>
        <dbReference type="ARBA" id="ARBA00004496"/>
    </source>
</evidence>
<feature type="domain" description="RecX second three-helical" evidence="6">
    <location>
        <begin position="56"/>
        <end position="96"/>
    </location>
</feature>
<dbReference type="InterPro" id="IPR036388">
    <property type="entry name" value="WH-like_DNA-bd_sf"/>
</dbReference>
<comment type="caution">
    <text evidence="9">The sequence shown here is derived from an EMBL/GenBank/DDBJ whole genome shotgun (WGS) entry which is preliminary data.</text>
</comment>
<dbReference type="NCBIfam" id="NF001057">
    <property type="entry name" value="PRK00117.3-3"/>
    <property type="match status" value="1"/>
</dbReference>
<dbReference type="PANTHER" id="PTHR33602:SF1">
    <property type="entry name" value="REGULATORY PROTEIN RECX FAMILY PROTEIN"/>
    <property type="match status" value="1"/>
</dbReference>
<dbReference type="PATRIC" id="fig|1056511.3.peg.2666"/>
<evidence type="ECO:0000259" key="7">
    <source>
        <dbReference type="Pfam" id="PF21981"/>
    </source>
</evidence>
<dbReference type="GO" id="GO:0005737">
    <property type="term" value="C:cytoplasm"/>
    <property type="evidence" value="ECO:0007669"/>
    <property type="project" value="UniProtKB-SubCell"/>
</dbReference>
<dbReference type="OrthoDB" id="7066780at2"/>
<comment type="similarity">
    <text evidence="2 5">Belongs to the RecX family.</text>
</comment>